<organism evidence="2 3">
    <name type="scientific">Seminavis robusta</name>
    <dbReference type="NCBI Taxonomy" id="568900"/>
    <lineage>
        <taxon>Eukaryota</taxon>
        <taxon>Sar</taxon>
        <taxon>Stramenopiles</taxon>
        <taxon>Ochrophyta</taxon>
        <taxon>Bacillariophyta</taxon>
        <taxon>Bacillariophyceae</taxon>
        <taxon>Bacillariophycidae</taxon>
        <taxon>Naviculales</taxon>
        <taxon>Naviculaceae</taxon>
        <taxon>Seminavis</taxon>
    </lineage>
</organism>
<proteinExistence type="predicted"/>
<dbReference type="EMBL" id="CAICTM010000645">
    <property type="protein sequence ID" value="CAB9514311.1"/>
    <property type="molecule type" value="Genomic_DNA"/>
</dbReference>
<dbReference type="Proteomes" id="UP001153069">
    <property type="component" value="Unassembled WGS sequence"/>
</dbReference>
<evidence type="ECO:0000313" key="3">
    <source>
        <dbReference type="Proteomes" id="UP001153069"/>
    </source>
</evidence>
<feature type="region of interest" description="Disordered" evidence="1">
    <location>
        <begin position="183"/>
        <end position="244"/>
    </location>
</feature>
<accession>A0A9N8E467</accession>
<evidence type="ECO:0000313" key="2">
    <source>
        <dbReference type="EMBL" id="CAB9514311.1"/>
    </source>
</evidence>
<comment type="caution">
    <text evidence="2">The sequence shown here is derived from an EMBL/GenBank/DDBJ whole genome shotgun (WGS) entry which is preliminary data.</text>
</comment>
<feature type="compositionally biased region" description="Basic and acidic residues" evidence="1">
    <location>
        <begin position="229"/>
        <end position="238"/>
    </location>
</feature>
<sequence length="368" mass="42401">MLSTEECRWCDGILKDLLPDLVAQEQTIRAEFNATKSYKARTDRRLHTKLGLVSCTLLWDIRQFIIMAASPELDPRTFMLGNDTRSIRQRFLNDDLAALFHLPSFSKEPFGLLEQSILGRLRAKQSTAQLFTSETESNVERLLKQHIAGPIAQIYQLNQSTLADMRQMITRCCPDTFSSTISAVTPSPVARREEPNNDFPSEPSLTLADGRTPRKRRPKVHQQQAISQEYRRRAHESSDGNSRVDPVLLSDKGCKTFADYWKVWVDKWQQLETETEGAWRSDLNGSGGRRQWWSHRSPMFRLMQHLMTEKDMSEEQAVEEGTTIYNSISRKKGRDKPNIKDVGKRFKEELVKHGINLRGRPKGQRIVQ</sequence>
<name>A0A9N8E467_9STRA</name>
<evidence type="ECO:0000256" key="1">
    <source>
        <dbReference type="SAM" id="MobiDB-lite"/>
    </source>
</evidence>
<gene>
    <name evidence="2" type="ORF">SEMRO_646_G180690.1</name>
</gene>
<reference evidence="2" key="1">
    <citation type="submission" date="2020-06" db="EMBL/GenBank/DDBJ databases">
        <authorList>
            <consortium name="Plant Systems Biology data submission"/>
        </authorList>
    </citation>
    <scope>NUCLEOTIDE SEQUENCE</scope>
    <source>
        <strain evidence="2">D6</strain>
    </source>
</reference>
<keyword evidence="3" id="KW-1185">Reference proteome</keyword>
<protein>
    <submittedName>
        <fullName evidence="2">Uncharacterized protein</fullName>
    </submittedName>
</protein>
<dbReference type="AlphaFoldDB" id="A0A9N8E467"/>